<reference evidence="1" key="1">
    <citation type="journal article" date="2015" name="Nature">
        <title>Complex archaea that bridge the gap between prokaryotes and eukaryotes.</title>
        <authorList>
            <person name="Spang A."/>
            <person name="Saw J.H."/>
            <person name="Jorgensen S.L."/>
            <person name="Zaremba-Niedzwiedzka K."/>
            <person name="Martijn J."/>
            <person name="Lind A.E."/>
            <person name="van Eijk R."/>
            <person name="Schleper C."/>
            <person name="Guy L."/>
            <person name="Ettema T.J."/>
        </authorList>
    </citation>
    <scope>NUCLEOTIDE SEQUENCE</scope>
</reference>
<evidence type="ECO:0000313" key="1">
    <source>
        <dbReference type="EMBL" id="KKN63781.1"/>
    </source>
</evidence>
<dbReference type="EMBL" id="LAZR01000579">
    <property type="protein sequence ID" value="KKN63781.1"/>
    <property type="molecule type" value="Genomic_DNA"/>
</dbReference>
<comment type="caution">
    <text evidence="1">The sequence shown here is derived from an EMBL/GenBank/DDBJ whole genome shotgun (WGS) entry which is preliminary data.</text>
</comment>
<proteinExistence type="predicted"/>
<accession>A0A0F9URL0</accession>
<dbReference type="AlphaFoldDB" id="A0A0F9URL0"/>
<protein>
    <submittedName>
        <fullName evidence="1">Uncharacterized protein</fullName>
    </submittedName>
</protein>
<gene>
    <name evidence="1" type="ORF">LCGC14_0498200</name>
</gene>
<dbReference type="Gene3D" id="3.40.50.450">
    <property type="match status" value="1"/>
</dbReference>
<name>A0A0F9URL0_9ZZZZ</name>
<sequence length="356" mass="42028">MVNLKMSSESFVFVLMPFEDKLTQIYERFIKVPLETKGYLVKRADNLYKSTPILEDIVWSIEEAEFLIAELTGKNPNVYYELGIAHEKKKTVFLISQNIEDVTFDLKHRRTIIYEDSPRGYEELADGIIKFTDNYINEIKDEDLITEPTEDTLDKNTIGLRKIIEEIKEYGKSRISDIVTSIDFKVLLRITHMIYKELTLIEDWKELEQNSILFDFLHYSINLREEQREKQILLTILMNKIKQKKIYGFERLYDKFIQYLEDKSLKLFITENFLDDLILIYAESSSYQDANITSNILYNLRTELKPRHLLNIADAYINNSQIKDSFKGSGHVKRILRPNFNALPTKTKKELKKLGF</sequence>
<organism evidence="1">
    <name type="scientific">marine sediment metagenome</name>
    <dbReference type="NCBI Taxonomy" id="412755"/>
    <lineage>
        <taxon>unclassified sequences</taxon>
        <taxon>metagenomes</taxon>
        <taxon>ecological metagenomes</taxon>
    </lineage>
</organism>